<dbReference type="InterPro" id="IPR000782">
    <property type="entry name" value="FAS1_domain"/>
</dbReference>
<dbReference type="Pfam" id="PF02469">
    <property type="entry name" value="Fasciclin"/>
    <property type="match status" value="1"/>
</dbReference>
<feature type="signal peptide" evidence="1">
    <location>
        <begin position="1"/>
        <end position="25"/>
    </location>
</feature>
<dbReference type="Gene3D" id="2.30.180.10">
    <property type="entry name" value="FAS1 domain"/>
    <property type="match status" value="1"/>
</dbReference>
<gene>
    <name evidence="3" type="ORF">TSPGSL018_3357</name>
</gene>
<evidence type="ECO:0000313" key="3">
    <source>
        <dbReference type="EMBL" id="JAC70783.1"/>
    </source>
</evidence>
<accession>A0A061RFP5</accession>
<organism evidence="3">
    <name type="scientific">Tetraselmis sp. GSL018</name>
    <dbReference type="NCBI Taxonomy" id="582737"/>
    <lineage>
        <taxon>Eukaryota</taxon>
        <taxon>Viridiplantae</taxon>
        <taxon>Chlorophyta</taxon>
        <taxon>core chlorophytes</taxon>
        <taxon>Chlorodendrophyceae</taxon>
        <taxon>Chlorodendrales</taxon>
        <taxon>Chlorodendraceae</taxon>
        <taxon>Tetraselmis</taxon>
    </lineage>
</organism>
<dbReference type="SUPFAM" id="SSF82153">
    <property type="entry name" value="FAS1 domain"/>
    <property type="match status" value="1"/>
</dbReference>
<evidence type="ECO:0000259" key="2">
    <source>
        <dbReference type="PROSITE" id="PS50213"/>
    </source>
</evidence>
<proteinExistence type="predicted"/>
<sequence>MGETMKMWTVASILLLSLGVNVSLGQEIPQTGCNSMLEIVESLDFLSTFLKAIRETGVESAFERDNIRVTLLAPTNGAFQLTAAENDITVDDFFNNTYALRRIVQNHVVPGRVEIGDVELEPALYGTMDFGNFLELSVKEGDIRVETEDGSVSARATELLYDTCNNVSSSAA</sequence>
<keyword evidence="1" id="KW-0732">Signal</keyword>
<dbReference type="EMBL" id="GBEZ01015374">
    <property type="protein sequence ID" value="JAC70783.1"/>
    <property type="molecule type" value="Transcribed_RNA"/>
</dbReference>
<dbReference type="AlphaFoldDB" id="A0A061RFP5"/>
<dbReference type="InterPro" id="IPR036378">
    <property type="entry name" value="FAS1_dom_sf"/>
</dbReference>
<protein>
    <recommendedName>
        <fullName evidence="2">FAS1 domain-containing protein</fullName>
    </recommendedName>
</protein>
<feature type="chain" id="PRO_5001605579" description="FAS1 domain-containing protein" evidence="1">
    <location>
        <begin position="26"/>
        <end position="172"/>
    </location>
</feature>
<dbReference type="PROSITE" id="PS50213">
    <property type="entry name" value="FAS1"/>
    <property type="match status" value="1"/>
</dbReference>
<feature type="domain" description="FAS1" evidence="2">
    <location>
        <begin position="33"/>
        <end position="172"/>
    </location>
</feature>
<evidence type="ECO:0000256" key="1">
    <source>
        <dbReference type="SAM" id="SignalP"/>
    </source>
</evidence>
<reference evidence="3" key="1">
    <citation type="submission" date="2014-05" db="EMBL/GenBank/DDBJ databases">
        <title>The transcriptome of the halophilic microalga Tetraselmis sp. GSL018 isolated from the Great Salt Lake, Utah.</title>
        <authorList>
            <person name="Jinkerson R.E."/>
            <person name="D'Adamo S."/>
            <person name="Posewitz M.C."/>
        </authorList>
    </citation>
    <scope>NUCLEOTIDE SEQUENCE</scope>
    <source>
        <strain evidence="3">GSL018</strain>
    </source>
</reference>
<name>A0A061RFP5_9CHLO</name>